<sequence>MSLVKAITPDRLQVSGVLDFNTVAEVRRQGEILIQSGPEAIEIDFSGVSRSGSPAVSVMMCWLRTARASDKQIRYTGVPDILQNIIDVSGLRELLSLDYKSSNP</sequence>
<evidence type="ECO:0000259" key="1">
    <source>
        <dbReference type="PROSITE" id="PS50801"/>
    </source>
</evidence>
<accession>A0A839IMH0</accession>
<dbReference type="InterPro" id="IPR036513">
    <property type="entry name" value="STAS_dom_sf"/>
</dbReference>
<dbReference type="PROSITE" id="PS50801">
    <property type="entry name" value="STAS"/>
    <property type="match status" value="1"/>
</dbReference>
<dbReference type="Gene3D" id="3.30.750.24">
    <property type="entry name" value="STAS domain"/>
    <property type="match status" value="1"/>
</dbReference>
<dbReference type="Pfam" id="PF13466">
    <property type="entry name" value="STAS_2"/>
    <property type="match status" value="1"/>
</dbReference>
<feature type="domain" description="STAS" evidence="1">
    <location>
        <begin position="12"/>
        <end position="104"/>
    </location>
</feature>
<dbReference type="InterPro" id="IPR002645">
    <property type="entry name" value="STAS_dom"/>
</dbReference>
<dbReference type="AlphaFoldDB" id="A0A839IMH0"/>
<comment type="caution">
    <text evidence="2">The sequence shown here is derived from an EMBL/GenBank/DDBJ whole genome shotgun (WGS) entry which is preliminary data.</text>
</comment>
<dbReference type="Proteomes" id="UP000565262">
    <property type="component" value="Unassembled WGS sequence"/>
</dbReference>
<protein>
    <submittedName>
        <fullName evidence="2">STAS domain-containing protein</fullName>
    </submittedName>
</protein>
<evidence type="ECO:0000313" key="2">
    <source>
        <dbReference type="EMBL" id="MBB1485712.1"/>
    </source>
</evidence>
<reference evidence="2 3" key="1">
    <citation type="submission" date="2020-08" db="EMBL/GenBank/DDBJ databases">
        <title>Oceanospirillum sp. nov. isolated from marine sediment.</title>
        <authorList>
            <person name="Ji X."/>
        </authorList>
    </citation>
    <scope>NUCLEOTIDE SEQUENCE [LARGE SCALE GENOMIC DNA]</scope>
    <source>
        <strain evidence="2 3">D5</strain>
    </source>
</reference>
<dbReference type="RefSeq" id="WP_182807496.1">
    <property type="nucleotide sequence ID" value="NZ_JACJFM010000003.1"/>
</dbReference>
<dbReference type="InterPro" id="IPR058548">
    <property type="entry name" value="MlaB-like_STAS"/>
</dbReference>
<dbReference type="EMBL" id="JACJFM010000003">
    <property type="protein sequence ID" value="MBB1485712.1"/>
    <property type="molecule type" value="Genomic_DNA"/>
</dbReference>
<dbReference type="CDD" id="cd07043">
    <property type="entry name" value="STAS_anti-anti-sigma_factors"/>
    <property type="match status" value="1"/>
</dbReference>
<keyword evidence="3" id="KW-1185">Reference proteome</keyword>
<organism evidence="2 3">
    <name type="scientific">Oceanospirillum sediminis</name>
    <dbReference type="NCBI Taxonomy" id="2760088"/>
    <lineage>
        <taxon>Bacteria</taxon>
        <taxon>Pseudomonadati</taxon>
        <taxon>Pseudomonadota</taxon>
        <taxon>Gammaproteobacteria</taxon>
        <taxon>Oceanospirillales</taxon>
        <taxon>Oceanospirillaceae</taxon>
        <taxon>Oceanospirillum</taxon>
    </lineage>
</organism>
<name>A0A839IMH0_9GAMM</name>
<evidence type="ECO:0000313" key="3">
    <source>
        <dbReference type="Proteomes" id="UP000565262"/>
    </source>
</evidence>
<dbReference type="SUPFAM" id="SSF52091">
    <property type="entry name" value="SpoIIaa-like"/>
    <property type="match status" value="1"/>
</dbReference>
<gene>
    <name evidence="2" type="ORF">H4O21_03695</name>
</gene>
<proteinExistence type="predicted"/>